<name>A0A453KX08_AEGTS</name>
<keyword evidence="3" id="KW-1185">Reference proteome</keyword>
<dbReference type="Proteomes" id="UP000015105">
    <property type="component" value="Chromosome 5D"/>
</dbReference>
<reference evidence="3" key="1">
    <citation type="journal article" date="2014" name="Science">
        <title>Ancient hybridizations among the ancestral genomes of bread wheat.</title>
        <authorList>
            <consortium name="International Wheat Genome Sequencing Consortium,"/>
            <person name="Marcussen T."/>
            <person name="Sandve S.R."/>
            <person name="Heier L."/>
            <person name="Spannagl M."/>
            <person name="Pfeifer M."/>
            <person name="Jakobsen K.S."/>
            <person name="Wulff B.B."/>
            <person name="Steuernagel B."/>
            <person name="Mayer K.F."/>
            <person name="Olsen O.A."/>
        </authorList>
    </citation>
    <scope>NUCLEOTIDE SEQUENCE [LARGE SCALE GENOMIC DNA]</scope>
    <source>
        <strain evidence="3">cv. AL8/78</strain>
    </source>
</reference>
<reference evidence="2" key="3">
    <citation type="journal article" date="2017" name="Nature">
        <title>Genome sequence of the progenitor of the wheat D genome Aegilops tauschii.</title>
        <authorList>
            <person name="Luo M.C."/>
            <person name="Gu Y.Q."/>
            <person name="Puiu D."/>
            <person name="Wang H."/>
            <person name="Twardziok S.O."/>
            <person name="Deal K.R."/>
            <person name="Huo N."/>
            <person name="Zhu T."/>
            <person name="Wang L."/>
            <person name="Wang Y."/>
            <person name="McGuire P.E."/>
            <person name="Liu S."/>
            <person name="Long H."/>
            <person name="Ramasamy R.K."/>
            <person name="Rodriguez J.C."/>
            <person name="Van S.L."/>
            <person name="Yuan L."/>
            <person name="Wang Z."/>
            <person name="Xia Z."/>
            <person name="Xiao L."/>
            <person name="Anderson O.D."/>
            <person name="Ouyang S."/>
            <person name="Liang Y."/>
            <person name="Zimin A.V."/>
            <person name="Pertea G."/>
            <person name="Qi P."/>
            <person name="Bennetzen J.L."/>
            <person name="Dai X."/>
            <person name="Dawson M.W."/>
            <person name="Muller H.G."/>
            <person name="Kugler K."/>
            <person name="Rivarola-Duarte L."/>
            <person name="Spannagl M."/>
            <person name="Mayer K.F.X."/>
            <person name="Lu F.H."/>
            <person name="Bevan M.W."/>
            <person name="Leroy P."/>
            <person name="Li P."/>
            <person name="You F.M."/>
            <person name="Sun Q."/>
            <person name="Liu Z."/>
            <person name="Lyons E."/>
            <person name="Wicker T."/>
            <person name="Salzberg S.L."/>
            <person name="Devos K.M."/>
            <person name="Dvorak J."/>
        </authorList>
    </citation>
    <scope>NUCLEOTIDE SEQUENCE [LARGE SCALE GENOMIC DNA]</scope>
    <source>
        <strain evidence="2">cv. AL8/78</strain>
    </source>
</reference>
<reference evidence="2" key="5">
    <citation type="journal article" date="2021" name="G3 (Bethesda)">
        <title>Aegilops tauschii genome assembly Aet v5.0 features greater sequence contiguity and improved annotation.</title>
        <authorList>
            <person name="Wang L."/>
            <person name="Zhu T."/>
            <person name="Rodriguez J.C."/>
            <person name="Deal K.R."/>
            <person name="Dubcovsky J."/>
            <person name="McGuire P.E."/>
            <person name="Lux T."/>
            <person name="Spannagl M."/>
            <person name="Mayer K.F.X."/>
            <person name="Baldrich P."/>
            <person name="Meyers B.C."/>
            <person name="Huo N."/>
            <person name="Gu Y.Q."/>
            <person name="Zhou H."/>
            <person name="Devos K.M."/>
            <person name="Bennetzen J.L."/>
            <person name="Unver T."/>
            <person name="Budak H."/>
            <person name="Gulick P.J."/>
            <person name="Galiba G."/>
            <person name="Kalapos B."/>
            <person name="Nelson D.R."/>
            <person name="Li P."/>
            <person name="You F.M."/>
            <person name="Luo M.C."/>
            <person name="Dvorak J."/>
        </authorList>
    </citation>
    <scope>NUCLEOTIDE SEQUENCE [LARGE SCALE GENOMIC DNA]</scope>
    <source>
        <strain evidence="2">cv. AL8/78</strain>
    </source>
</reference>
<protein>
    <submittedName>
        <fullName evidence="2">Uncharacterized protein</fullName>
    </submittedName>
</protein>
<feature type="region of interest" description="Disordered" evidence="1">
    <location>
        <begin position="1"/>
        <end position="46"/>
    </location>
</feature>
<reference evidence="3" key="2">
    <citation type="journal article" date="2017" name="Nat. Plants">
        <title>The Aegilops tauschii genome reveals multiple impacts of transposons.</title>
        <authorList>
            <person name="Zhao G."/>
            <person name="Zou C."/>
            <person name="Li K."/>
            <person name="Wang K."/>
            <person name="Li T."/>
            <person name="Gao L."/>
            <person name="Zhang X."/>
            <person name="Wang H."/>
            <person name="Yang Z."/>
            <person name="Liu X."/>
            <person name="Jiang W."/>
            <person name="Mao L."/>
            <person name="Kong X."/>
            <person name="Jiao Y."/>
            <person name="Jia J."/>
        </authorList>
    </citation>
    <scope>NUCLEOTIDE SEQUENCE [LARGE SCALE GENOMIC DNA]</scope>
    <source>
        <strain evidence="3">cv. AL8/78</strain>
    </source>
</reference>
<dbReference type="AlphaFoldDB" id="A0A453KX08"/>
<sequence length="121" mass="12724">DLIPCSAAARPERWPHPATTSWRRDEAARAGASLPLPSPSKLAPPPAARCLPPVGLLLRGSRLVDPARGRVAGPPDTSTPAPMELPSCSPARDSRALQCNALQQLSPGQALITTHSWRSVA</sequence>
<reference evidence="2" key="4">
    <citation type="submission" date="2019-03" db="UniProtKB">
        <authorList>
            <consortium name="EnsemblPlants"/>
        </authorList>
    </citation>
    <scope>IDENTIFICATION</scope>
</reference>
<proteinExistence type="predicted"/>
<evidence type="ECO:0000313" key="2">
    <source>
        <dbReference type="EnsemblPlants" id="AET5Gv20541800.7"/>
    </source>
</evidence>
<feature type="compositionally biased region" description="Pro residues" evidence="1">
    <location>
        <begin position="36"/>
        <end position="46"/>
    </location>
</feature>
<dbReference type="Gramene" id="AET5Gv20541800.7">
    <property type="protein sequence ID" value="AET5Gv20541800.7"/>
    <property type="gene ID" value="AET5Gv20541800"/>
</dbReference>
<evidence type="ECO:0000313" key="3">
    <source>
        <dbReference type="Proteomes" id="UP000015105"/>
    </source>
</evidence>
<accession>A0A453KX08</accession>
<organism evidence="2 3">
    <name type="scientific">Aegilops tauschii subsp. strangulata</name>
    <name type="common">Goatgrass</name>
    <dbReference type="NCBI Taxonomy" id="200361"/>
    <lineage>
        <taxon>Eukaryota</taxon>
        <taxon>Viridiplantae</taxon>
        <taxon>Streptophyta</taxon>
        <taxon>Embryophyta</taxon>
        <taxon>Tracheophyta</taxon>
        <taxon>Spermatophyta</taxon>
        <taxon>Magnoliopsida</taxon>
        <taxon>Liliopsida</taxon>
        <taxon>Poales</taxon>
        <taxon>Poaceae</taxon>
        <taxon>BOP clade</taxon>
        <taxon>Pooideae</taxon>
        <taxon>Triticodae</taxon>
        <taxon>Triticeae</taxon>
        <taxon>Triticinae</taxon>
        <taxon>Aegilops</taxon>
    </lineage>
</organism>
<evidence type="ECO:0000256" key="1">
    <source>
        <dbReference type="SAM" id="MobiDB-lite"/>
    </source>
</evidence>
<feature type="region of interest" description="Disordered" evidence="1">
    <location>
        <begin position="63"/>
        <end position="90"/>
    </location>
</feature>
<dbReference type="EnsemblPlants" id="AET5Gv20541800.7">
    <property type="protein sequence ID" value="AET5Gv20541800.7"/>
    <property type="gene ID" value="AET5Gv20541800"/>
</dbReference>